<dbReference type="Proteomes" id="UP000002668">
    <property type="component" value="Genome"/>
</dbReference>
<protein>
    <submittedName>
        <fullName evidence="1">Predicted protein</fullName>
    </submittedName>
</protein>
<dbReference type="HOGENOM" id="CLU_2812870_0_0_1"/>
<name>E5A8V2_LEPMJ</name>
<sequence length="67" mass="7457">MYVKEIYRSTFRADVDASTGSIVNDERDPHAVSSIYASRKVYLAGFPSLHPAITRITGQSSAKLPWQ</sequence>
<dbReference type="VEuPathDB" id="FungiDB:LEMA_uP076360.1"/>
<proteinExistence type="predicted"/>
<evidence type="ECO:0000313" key="2">
    <source>
        <dbReference type="Proteomes" id="UP000002668"/>
    </source>
</evidence>
<accession>E5A8V2</accession>
<reference evidence="2" key="1">
    <citation type="journal article" date="2011" name="Nat. Commun.">
        <title>Effector diversification within compartments of the Leptosphaeria maculans genome affected by Repeat-Induced Point mutations.</title>
        <authorList>
            <person name="Rouxel T."/>
            <person name="Grandaubert J."/>
            <person name="Hane J.K."/>
            <person name="Hoede C."/>
            <person name="van de Wouw A.P."/>
            <person name="Couloux A."/>
            <person name="Dominguez V."/>
            <person name="Anthouard V."/>
            <person name="Bally P."/>
            <person name="Bourras S."/>
            <person name="Cozijnsen A.J."/>
            <person name="Ciuffetti L.M."/>
            <person name="Degrave A."/>
            <person name="Dilmaghani A."/>
            <person name="Duret L."/>
            <person name="Fudal I."/>
            <person name="Goodwin S.B."/>
            <person name="Gout L."/>
            <person name="Glaser N."/>
            <person name="Linglin J."/>
            <person name="Kema G.H.J."/>
            <person name="Lapalu N."/>
            <person name="Lawrence C.B."/>
            <person name="May K."/>
            <person name="Meyer M."/>
            <person name="Ollivier B."/>
            <person name="Poulain J."/>
            <person name="Schoch C.L."/>
            <person name="Simon A."/>
            <person name="Spatafora J.W."/>
            <person name="Stachowiak A."/>
            <person name="Turgeon B.G."/>
            <person name="Tyler B.M."/>
            <person name="Vincent D."/>
            <person name="Weissenbach J."/>
            <person name="Amselem J."/>
            <person name="Quesneville H."/>
            <person name="Oliver R.P."/>
            <person name="Wincker P."/>
            <person name="Balesdent M.-H."/>
            <person name="Howlett B.J."/>
        </authorList>
    </citation>
    <scope>NUCLEOTIDE SEQUENCE [LARGE SCALE GENOMIC DNA]</scope>
    <source>
        <strain evidence="2">JN3 / isolate v23.1.3 / race Av1-4-5-6-7-8</strain>
    </source>
</reference>
<evidence type="ECO:0000313" key="1">
    <source>
        <dbReference type="EMBL" id="CBY00047.1"/>
    </source>
</evidence>
<gene>
    <name evidence="1" type="ORF">LEMA_uP076360.1</name>
</gene>
<organism evidence="2">
    <name type="scientific">Leptosphaeria maculans (strain JN3 / isolate v23.1.3 / race Av1-4-5-6-7-8)</name>
    <name type="common">Blackleg fungus</name>
    <name type="synonym">Phoma lingam</name>
    <dbReference type="NCBI Taxonomy" id="985895"/>
    <lineage>
        <taxon>Eukaryota</taxon>
        <taxon>Fungi</taxon>
        <taxon>Dikarya</taxon>
        <taxon>Ascomycota</taxon>
        <taxon>Pezizomycotina</taxon>
        <taxon>Dothideomycetes</taxon>
        <taxon>Pleosporomycetidae</taxon>
        <taxon>Pleosporales</taxon>
        <taxon>Pleosporineae</taxon>
        <taxon>Leptosphaeriaceae</taxon>
        <taxon>Plenodomus</taxon>
        <taxon>Plenodomus lingam/Leptosphaeria maculans species complex</taxon>
    </lineage>
</organism>
<dbReference type="InParanoid" id="E5A8V2"/>
<dbReference type="EMBL" id="FP929137">
    <property type="protein sequence ID" value="CBY00047.1"/>
    <property type="molecule type" value="Genomic_DNA"/>
</dbReference>
<dbReference type="AlphaFoldDB" id="E5A8V2"/>
<keyword evidence="2" id="KW-1185">Reference proteome</keyword>